<protein>
    <recommendedName>
        <fullName evidence="2">chitinase</fullName>
        <ecNumber evidence="2">3.2.1.14</ecNumber>
    </recommendedName>
</protein>
<evidence type="ECO:0000256" key="2">
    <source>
        <dbReference type="ARBA" id="ARBA00012729"/>
    </source>
</evidence>
<evidence type="ECO:0000259" key="8">
    <source>
        <dbReference type="PROSITE" id="PS50941"/>
    </source>
</evidence>
<feature type="compositionally biased region" description="Pro residues" evidence="6">
    <location>
        <begin position="1128"/>
        <end position="1142"/>
    </location>
</feature>
<keyword evidence="3 5" id="KW-0147">Chitin-binding</keyword>
<dbReference type="InterPro" id="IPR029070">
    <property type="entry name" value="Chitinase_insertion_sf"/>
</dbReference>
<proteinExistence type="inferred from homology"/>
<feature type="compositionally biased region" description="Low complexity" evidence="6">
    <location>
        <begin position="1143"/>
        <end position="1157"/>
    </location>
</feature>
<evidence type="ECO:0000256" key="4">
    <source>
        <dbReference type="ARBA" id="ARBA00023026"/>
    </source>
</evidence>
<feature type="domain" description="GH18" evidence="9">
    <location>
        <begin position="549"/>
        <end position="910"/>
    </location>
</feature>
<dbReference type="SUPFAM" id="SSF54556">
    <property type="entry name" value="Chitinase insertion domain"/>
    <property type="match status" value="1"/>
</dbReference>
<dbReference type="SMART" id="SM00270">
    <property type="entry name" value="ChtBD1"/>
    <property type="match status" value="2"/>
</dbReference>
<evidence type="ECO:0000256" key="5">
    <source>
        <dbReference type="PROSITE-ProRule" id="PRU00261"/>
    </source>
</evidence>
<feature type="region of interest" description="Disordered" evidence="6">
    <location>
        <begin position="1032"/>
        <end position="1085"/>
    </location>
</feature>
<dbReference type="EC" id="3.2.1.14" evidence="2"/>
<feature type="compositionally biased region" description="Gly residues" evidence="6">
    <location>
        <begin position="905"/>
        <end position="915"/>
    </location>
</feature>
<dbReference type="Gene3D" id="3.20.20.80">
    <property type="entry name" value="Glycosidases"/>
    <property type="match status" value="1"/>
</dbReference>
<dbReference type="EMBL" id="JXCE01000300">
    <property type="protein sequence ID" value="KPA38234.1"/>
    <property type="molecule type" value="Genomic_DNA"/>
</dbReference>
<dbReference type="SMART" id="SM00636">
    <property type="entry name" value="Glyco_18"/>
    <property type="match status" value="1"/>
</dbReference>
<sequence length="1351" mass="148195">MFLLLFAFAGFLSLVRAQVSTVNGVALYQGTTVSQNQHGIPTFAYNCAKVPALCENVHQQYPLAATVHQAAQGAVAGHHTILGAQSYIQLHYDRDGNSGARRGAACSSNWRLTHNCPEGNQPETVPADAILGEGSFPPARWNPNNLVFGQPGFNRIADAAGQFSGMMWTCDEFPFASSIEGGTGARTYCTPQNAACGGTAGLPPGAVMVNSEQNFQSNALSTLKEGVLHEPPKPQKKSDIKGIWRYHFKTAFNPDIELPAVTVEYYEATGGLYVGYQKRDGRDIEESIVRVVHGFHSNGTVEVKKETVFKDEYKILRRSWDQNLPGNGSAVDLEQGNLKRSIGPMLSRDDGDDVGLSADWMNASGNGTNPARQAYEDLPQGPPLPILEIAQDFVQEQKDDKPAEEPYIVRAVKASDGNETTAEDAKALTSRSGDTTGWMHRRQSKRQCDFVTPCPDGSCCNKKGQCGYGEEVCGAKVCVSNCKATAACGKDSLDGKVKCPLNVCCSTYGYCGVEDNFCQAGNQDNSCQKGFGSCTKIEPPSCGGRSAFDRSIGYYQFANVRERQCNRITPKQIRTDGFTHLYGAFATIDPDTFAVKPWHEDDVKLYKEFTGLKKKGLETWIAIGGWTFNDPGPTRTTFSDLSATPARRSRFIKSLASFLEDHGFQGVDLDWEYPGAPDRGGRKEDVDNYVSLLKDMRAAFGTKYGISIAIPTSYWYLRWFKPKEIEQYVDYMGIMTYDLHGPWDEDIKQVGRVVLGHTNIPEIANWSLPLYYAGVNPAKVNLGLAYYARGYTVSDSDCNGVGCKWSGTSRPAPCTNFGGVMSLEEIERMVKEEPGIKPKLLPKDMMMELKFGNQWIGYDNEDTIFMKKKWASSRCFGGTMAWSVDMYSGSGSGDTPDDQSDGGSDDPGGGQGDGSGVIYIDPEIWEKDQPEVKCQPPCTMVLPPSSLKKPVKLTLPPYETSLDVAWSGTDGWHSTIQKTTLTPPVVTVTTVDVWHITIRDDRTKITTIWSTFTITPSVKVSTFIITNKLPETTKDGVTQPPGTRTITPPPYPWTFTEPTTQPSNKPGDGDDDDDDDVLPPFPVVTWRPGKPGPICKKGCGKPCRIFCDHPCLLNCPDGGGDFADPKNPKPPKPPVPPNPTIPKPTGKPVTPTKIPKPGTKPENKEHEVDERQCAIEFGLPLPTWRDPASTTSVKPKPTPPKPSPKPDPKPPSPNPKTEEVDCYNSGVWIDRAWAIEALEYFCDKFEGQVLDATKPETERTLKCNHGVGCTGDSFGCFVDVVMSVTVKNGCRFTMGNKGSKSECGRILRRMIDECDTSDVRYKQGGKMSSNCADWRFDPNLRTGWTKNLCSS</sequence>
<feature type="domain" description="Chitin-binding type-1" evidence="8">
    <location>
        <begin position="485"/>
        <end position="536"/>
    </location>
</feature>
<dbReference type="GO" id="GO:0008061">
    <property type="term" value="F:chitin binding"/>
    <property type="evidence" value="ECO:0007669"/>
    <property type="project" value="UniProtKB-UniRule"/>
</dbReference>
<comment type="caution">
    <text evidence="10">The sequence shown here is derived from an EMBL/GenBank/DDBJ whole genome shotgun (WGS) entry which is preliminary data.</text>
</comment>
<dbReference type="Proteomes" id="UP000037904">
    <property type="component" value="Unassembled WGS sequence"/>
</dbReference>
<keyword evidence="11" id="KW-1185">Reference proteome</keyword>
<dbReference type="Gene3D" id="3.10.50.10">
    <property type="match status" value="1"/>
</dbReference>
<evidence type="ECO:0000313" key="11">
    <source>
        <dbReference type="Proteomes" id="UP000037904"/>
    </source>
</evidence>
<evidence type="ECO:0000259" key="9">
    <source>
        <dbReference type="PROSITE" id="PS51910"/>
    </source>
</evidence>
<dbReference type="PRINTS" id="PR01217">
    <property type="entry name" value="PRICHEXTENSN"/>
</dbReference>
<keyword evidence="7" id="KW-0732">Signal</keyword>
<feature type="disulfide bond" evidence="5">
    <location>
        <begin position="504"/>
        <end position="518"/>
    </location>
</feature>
<dbReference type="InterPro" id="IPR053214">
    <property type="entry name" value="LysM12-like"/>
</dbReference>
<dbReference type="SUPFAM" id="SSF57016">
    <property type="entry name" value="Plant lectins/antimicrobial peptides"/>
    <property type="match status" value="1"/>
</dbReference>
<dbReference type="Gene3D" id="3.30.60.10">
    <property type="entry name" value="Endochitinase-like"/>
    <property type="match status" value="1"/>
</dbReference>
<keyword evidence="4" id="KW-0843">Virulence</keyword>
<dbReference type="Pfam" id="PF14040">
    <property type="entry name" value="DNase_NucA_NucB"/>
    <property type="match status" value="1"/>
</dbReference>
<dbReference type="InterPro" id="IPR001002">
    <property type="entry name" value="Chitin-bd_1"/>
</dbReference>
<dbReference type="PROSITE" id="PS50941">
    <property type="entry name" value="CHIT_BIND_I_2"/>
    <property type="match status" value="1"/>
</dbReference>
<name>A0A0N0DCH0_FUSLA</name>
<dbReference type="InterPro" id="IPR029476">
    <property type="entry name" value="DNase_NucA_NucB"/>
</dbReference>
<evidence type="ECO:0000256" key="6">
    <source>
        <dbReference type="SAM" id="MobiDB-lite"/>
    </source>
</evidence>
<dbReference type="InterPro" id="IPR001223">
    <property type="entry name" value="Glyco_hydro18_cat"/>
</dbReference>
<dbReference type="InterPro" id="IPR011583">
    <property type="entry name" value="Chitinase_II/V-like_cat"/>
</dbReference>
<reference evidence="10 11" key="1">
    <citation type="submission" date="2015-04" db="EMBL/GenBank/DDBJ databases">
        <title>The draft genome sequence of Fusarium langsethiae, a T-2/HT-2 mycotoxin producer.</title>
        <authorList>
            <person name="Lysoe E."/>
            <person name="Divon H.H."/>
            <person name="Terzi V."/>
            <person name="Orru L."/>
            <person name="Lamontanara A."/>
            <person name="Kolseth A.-K."/>
            <person name="Frandsen R.J."/>
            <person name="Nielsen K."/>
            <person name="Thrane U."/>
        </authorList>
    </citation>
    <scope>NUCLEOTIDE SEQUENCE [LARGE SCALE GENOMIC DNA]</scope>
    <source>
        <strain evidence="10 11">Fl201059</strain>
    </source>
</reference>
<dbReference type="GO" id="GO:0005975">
    <property type="term" value="P:carbohydrate metabolic process"/>
    <property type="evidence" value="ECO:0007669"/>
    <property type="project" value="InterPro"/>
</dbReference>
<dbReference type="CDD" id="cd00035">
    <property type="entry name" value="ChtBD1"/>
    <property type="match status" value="1"/>
</dbReference>
<evidence type="ECO:0000256" key="7">
    <source>
        <dbReference type="SAM" id="SignalP"/>
    </source>
</evidence>
<feature type="compositionally biased region" description="Pro residues" evidence="6">
    <location>
        <begin position="1196"/>
        <end position="1214"/>
    </location>
</feature>
<feature type="region of interest" description="Disordered" evidence="6">
    <location>
        <begin position="1123"/>
        <end position="1219"/>
    </location>
</feature>
<feature type="chain" id="PRO_5005846726" description="chitinase" evidence="7">
    <location>
        <begin position="18"/>
        <end position="1351"/>
    </location>
</feature>
<dbReference type="PROSITE" id="PS00026">
    <property type="entry name" value="CHIT_BIND_I_1"/>
    <property type="match status" value="1"/>
</dbReference>
<feature type="disulfide bond" evidence="5">
    <location>
        <begin position="499"/>
        <end position="511"/>
    </location>
</feature>
<dbReference type="InterPro" id="IPR018371">
    <property type="entry name" value="Chitin-binding_1_CS"/>
</dbReference>
<comment type="caution">
    <text evidence="5">Lacks conserved residue(s) required for the propagation of feature annotation.</text>
</comment>
<dbReference type="PROSITE" id="PS51910">
    <property type="entry name" value="GH18_2"/>
    <property type="match status" value="1"/>
</dbReference>
<dbReference type="Pfam" id="PF00187">
    <property type="entry name" value="Chitin_bind_1"/>
    <property type="match status" value="1"/>
</dbReference>
<dbReference type="InterPro" id="IPR036861">
    <property type="entry name" value="Endochitinase-like_sf"/>
</dbReference>
<evidence type="ECO:0000256" key="3">
    <source>
        <dbReference type="ARBA" id="ARBA00022669"/>
    </source>
</evidence>
<evidence type="ECO:0000313" key="10">
    <source>
        <dbReference type="EMBL" id="KPA38234.1"/>
    </source>
</evidence>
<evidence type="ECO:0000256" key="1">
    <source>
        <dbReference type="ARBA" id="ARBA00008682"/>
    </source>
</evidence>
<comment type="similarity">
    <text evidence="1">Belongs to the glycosyl hydrolase 18 family. Chitinase class V subfamily.</text>
</comment>
<gene>
    <name evidence="10" type="ORF">FLAG1_08926</name>
</gene>
<feature type="region of interest" description="Disordered" evidence="6">
    <location>
        <begin position="418"/>
        <end position="437"/>
    </location>
</feature>
<keyword evidence="5" id="KW-1015">Disulfide bond</keyword>
<dbReference type="GO" id="GO:0008843">
    <property type="term" value="F:endochitinase activity"/>
    <property type="evidence" value="ECO:0007669"/>
    <property type="project" value="UniProtKB-EC"/>
</dbReference>
<dbReference type="PANTHER" id="PTHR47700">
    <property type="entry name" value="V CHITINASE, PUTATIVE (AFU_ORTHOLOGUE AFUA_6G13720)-RELATED"/>
    <property type="match status" value="1"/>
</dbReference>
<feature type="region of interest" description="Disordered" evidence="6">
    <location>
        <begin position="887"/>
        <end position="918"/>
    </location>
</feature>
<dbReference type="InterPro" id="IPR017853">
    <property type="entry name" value="GH"/>
</dbReference>
<dbReference type="PANTHER" id="PTHR47700:SF2">
    <property type="entry name" value="CHITINASE"/>
    <property type="match status" value="1"/>
</dbReference>
<dbReference type="SUPFAM" id="SSF51445">
    <property type="entry name" value="(Trans)glycosidases"/>
    <property type="match status" value="1"/>
</dbReference>
<feature type="compositionally biased region" description="Acidic residues" evidence="6">
    <location>
        <begin position="895"/>
        <end position="904"/>
    </location>
</feature>
<keyword evidence="10" id="KW-0378">Hydrolase</keyword>
<dbReference type="Pfam" id="PF00704">
    <property type="entry name" value="Glyco_hydro_18"/>
    <property type="match status" value="1"/>
</dbReference>
<feature type="compositionally biased region" description="Basic and acidic residues" evidence="6">
    <location>
        <begin position="1159"/>
        <end position="1173"/>
    </location>
</feature>
<accession>A0A0N0DCH0</accession>
<feature type="signal peptide" evidence="7">
    <location>
        <begin position="1"/>
        <end position="17"/>
    </location>
</feature>
<organism evidence="10 11">
    <name type="scientific">Fusarium langsethiae</name>
    <dbReference type="NCBI Taxonomy" id="179993"/>
    <lineage>
        <taxon>Eukaryota</taxon>
        <taxon>Fungi</taxon>
        <taxon>Dikarya</taxon>
        <taxon>Ascomycota</taxon>
        <taxon>Pezizomycotina</taxon>
        <taxon>Sordariomycetes</taxon>
        <taxon>Hypocreomycetidae</taxon>
        <taxon>Hypocreales</taxon>
        <taxon>Nectriaceae</taxon>
        <taxon>Fusarium</taxon>
    </lineage>
</organism>